<proteinExistence type="inferred from homology"/>
<sequence length="308" mass="32975">MPDDTLIRIGVHPSNPSLFALRRKGFLNRLLAPLDARVEWVEYPSGLTTLPLLAQDRIDVSGTGATPPISAQADGLDVVYIAASEPRPAHGKLVVRSDDDEIEVVADLKGRKVALAHGSYQTILLAVALDQAGLTFDDVERVDTAAADAGSDSARGRALLERGEVDAWIGGDPDLLAAEQAGAVRPLIDTGEVMSNRSVWFGRRDFARRSPLLLEAFVEALVQIDAWIARNPPAAAELFAAHAPGLTSAEEWESALRRRPWGPKPIGDAFVEEQQRAADLLARQGIVARRIDVRDAVAEPAAALVGAA</sequence>
<dbReference type="GO" id="GO:0042626">
    <property type="term" value="F:ATPase-coupled transmembrane transporter activity"/>
    <property type="evidence" value="ECO:0007669"/>
    <property type="project" value="InterPro"/>
</dbReference>
<accession>D3F2G6</accession>
<comment type="similarity">
    <text evidence="2">Belongs to the bacterial solute-binding protein SsuA/TauA family.</text>
</comment>
<dbReference type="InterPro" id="IPR010067">
    <property type="entry name" value="ABC_SsuA_sub-bd"/>
</dbReference>
<evidence type="ECO:0000256" key="4">
    <source>
        <dbReference type="ARBA" id="ARBA00022729"/>
    </source>
</evidence>
<dbReference type="EMBL" id="CP001854">
    <property type="protein sequence ID" value="ADB52232.1"/>
    <property type="molecule type" value="Genomic_DNA"/>
</dbReference>
<dbReference type="KEGG" id="cwo:Cwoe_3815"/>
<keyword evidence="7" id="KW-1185">Reference proteome</keyword>
<gene>
    <name evidence="6" type="ordered locus">Cwoe_3815</name>
</gene>
<feature type="domain" description="Solute-binding protein family 3/N-terminal" evidence="5">
    <location>
        <begin position="6"/>
        <end position="231"/>
    </location>
</feature>
<dbReference type="Pfam" id="PF09084">
    <property type="entry name" value="NMT1"/>
    <property type="match status" value="1"/>
</dbReference>
<keyword evidence="4" id="KW-0732">Signal</keyword>
<dbReference type="InterPro" id="IPR001638">
    <property type="entry name" value="Solute-binding_3/MltF_N"/>
</dbReference>
<dbReference type="AlphaFoldDB" id="D3F2G6"/>
<dbReference type="SMART" id="SM00062">
    <property type="entry name" value="PBPb"/>
    <property type="match status" value="1"/>
</dbReference>
<dbReference type="NCBIfam" id="TIGR01728">
    <property type="entry name" value="SsuA_fam"/>
    <property type="match status" value="1"/>
</dbReference>
<dbReference type="Proteomes" id="UP000008229">
    <property type="component" value="Chromosome"/>
</dbReference>
<evidence type="ECO:0000256" key="2">
    <source>
        <dbReference type="ARBA" id="ARBA00010742"/>
    </source>
</evidence>
<keyword evidence="3" id="KW-0813">Transport</keyword>
<dbReference type="Gene3D" id="3.40.190.10">
    <property type="entry name" value="Periplasmic binding protein-like II"/>
    <property type="match status" value="2"/>
</dbReference>
<dbReference type="STRING" id="469383.Cwoe_3815"/>
<evidence type="ECO:0000256" key="3">
    <source>
        <dbReference type="ARBA" id="ARBA00022448"/>
    </source>
</evidence>
<comment type="subcellular location">
    <subcellularLocation>
        <location evidence="1">Periplasm</location>
    </subcellularLocation>
</comment>
<evidence type="ECO:0000256" key="1">
    <source>
        <dbReference type="ARBA" id="ARBA00004418"/>
    </source>
</evidence>
<organism evidence="6 7">
    <name type="scientific">Conexibacter woesei (strain DSM 14684 / CCUG 47730 / CIP 108061 / JCM 11494 / NBRC 100937 / ID131577)</name>
    <dbReference type="NCBI Taxonomy" id="469383"/>
    <lineage>
        <taxon>Bacteria</taxon>
        <taxon>Bacillati</taxon>
        <taxon>Actinomycetota</taxon>
        <taxon>Thermoleophilia</taxon>
        <taxon>Solirubrobacterales</taxon>
        <taxon>Conexibacteraceae</taxon>
        <taxon>Conexibacter</taxon>
    </lineage>
</organism>
<dbReference type="PANTHER" id="PTHR30024:SF42">
    <property type="entry name" value="ALIPHATIC SULFONATES-BINDING PROTEIN-RELATED"/>
    <property type="match status" value="1"/>
</dbReference>
<reference evidence="7" key="2">
    <citation type="submission" date="2010-01" db="EMBL/GenBank/DDBJ databases">
        <title>The complete genome of Conexibacter woesei DSM 14684.</title>
        <authorList>
            <consortium name="US DOE Joint Genome Institute (JGI-PGF)"/>
            <person name="Lucas S."/>
            <person name="Copeland A."/>
            <person name="Lapidus A."/>
            <person name="Glavina del Rio T."/>
            <person name="Dalin E."/>
            <person name="Tice H."/>
            <person name="Bruce D."/>
            <person name="Goodwin L."/>
            <person name="Pitluck S."/>
            <person name="Kyrpides N."/>
            <person name="Mavromatis K."/>
            <person name="Ivanova N."/>
            <person name="Mikhailova N."/>
            <person name="Chertkov O."/>
            <person name="Brettin T."/>
            <person name="Detter J.C."/>
            <person name="Han C."/>
            <person name="Larimer F."/>
            <person name="Land M."/>
            <person name="Hauser L."/>
            <person name="Markowitz V."/>
            <person name="Cheng J.-F."/>
            <person name="Hugenholtz P."/>
            <person name="Woyke T."/>
            <person name="Wu D."/>
            <person name="Pukall R."/>
            <person name="Steenblock K."/>
            <person name="Schneider S."/>
            <person name="Klenk H.-P."/>
            <person name="Eisen J.A."/>
        </authorList>
    </citation>
    <scope>NUCLEOTIDE SEQUENCE [LARGE SCALE GENOMIC DNA]</scope>
    <source>
        <strain evidence="7">DSM 14684 / CIP 108061 / JCM 11494 / NBRC 100937 / ID131577</strain>
    </source>
</reference>
<dbReference type="GO" id="GO:0016020">
    <property type="term" value="C:membrane"/>
    <property type="evidence" value="ECO:0007669"/>
    <property type="project" value="InterPro"/>
</dbReference>
<name>D3F2G6_CONWI</name>
<dbReference type="HOGENOM" id="CLU_028871_2_0_11"/>
<reference evidence="6 7" key="1">
    <citation type="journal article" date="2010" name="Stand. Genomic Sci.">
        <title>Complete genome sequence of Conexibacter woesei type strain (ID131577).</title>
        <authorList>
            <person name="Pukall R."/>
            <person name="Lapidus A."/>
            <person name="Glavina Del Rio T."/>
            <person name="Copeland A."/>
            <person name="Tice H."/>
            <person name="Cheng J.-F."/>
            <person name="Lucas S."/>
            <person name="Chen F."/>
            <person name="Nolan M."/>
            <person name="Bruce D."/>
            <person name="Goodwin L."/>
            <person name="Pitluck S."/>
            <person name="Mavromatis K."/>
            <person name="Ivanova N."/>
            <person name="Ovchinnikova G."/>
            <person name="Pati A."/>
            <person name="Chen A."/>
            <person name="Palaniappan K."/>
            <person name="Land M."/>
            <person name="Hauser L."/>
            <person name="Chang Y.-J."/>
            <person name="Jeffries C.D."/>
            <person name="Chain P."/>
            <person name="Meincke L."/>
            <person name="Sims D."/>
            <person name="Brettin T."/>
            <person name="Detter J.C."/>
            <person name="Rohde M."/>
            <person name="Goeker M."/>
            <person name="Bristow J."/>
            <person name="Eisen J.A."/>
            <person name="Markowitz V."/>
            <person name="Kyrpides N.C."/>
            <person name="Klenk H.-P."/>
            <person name="Hugenholtz P."/>
        </authorList>
    </citation>
    <scope>NUCLEOTIDE SEQUENCE [LARGE SCALE GENOMIC DNA]</scope>
    <source>
        <strain evidence="7">DSM 14684 / CIP 108061 / JCM 11494 / NBRC 100937 / ID131577</strain>
    </source>
</reference>
<protein>
    <submittedName>
        <fullName evidence="6">Aliphatic sulfonates family ABC transporter, periplasmic ligand-binding protein</fullName>
    </submittedName>
</protein>
<dbReference type="SUPFAM" id="SSF53850">
    <property type="entry name" value="Periplasmic binding protein-like II"/>
    <property type="match status" value="1"/>
</dbReference>
<evidence type="ECO:0000259" key="5">
    <source>
        <dbReference type="SMART" id="SM00062"/>
    </source>
</evidence>
<evidence type="ECO:0000313" key="6">
    <source>
        <dbReference type="EMBL" id="ADB52232.1"/>
    </source>
</evidence>
<dbReference type="eggNOG" id="COG0715">
    <property type="taxonomic scope" value="Bacteria"/>
</dbReference>
<dbReference type="GO" id="GO:0042597">
    <property type="term" value="C:periplasmic space"/>
    <property type="evidence" value="ECO:0007669"/>
    <property type="project" value="UniProtKB-SubCell"/>
</dbReference>
<dbReference type="OrthoDB" id="506623at2"/>
<evidence type="ECO:0000313" key="7">
    <source>
        <dbReference type="Proteomes" id="UP000008229"/>
    </source>
</evidence>
<dbReference type="InterPro" id="IPR015168">
    <property type="entry name" value="SsuA/THI5"/>
</dbReference>
<dbReference type="RefSeq" id="WP_012935283.1">
    <property type="nucleotide sequence ID" value="NC_013739.1"/>
</dbReference>
<dbReference type="PANTHER" id="PTHR30024">
    <property type="entry name" value="ALIPHATIC SULFONATES-BINDING PROTEIN-RELATED"/>
    <property type="match status" value="1"/>
</dbReference>